<dbReference type="Proteomes" id="UP000245368">
    <property type="component" value="Chromosome"/>
</dbReference>
<organism evidence="1 2">
    <name type="scientific">Deinococcus irradiatisoli</name>
    <dbReference type="NCBI Taxonomy" id="2202254"/>
    <lineage>
        <taxon>Bacteria</taxon>
        <taxon>Thermotogati</taxon>
        <taxon>Deinococcota</taxon>
        <taxon>Deinococci</taxon>
        <taxon>Deinococcales</taxon>
        <taxon>Deinococcaceae</taxon>
        <taxon>Deinococcus</taxon>
    </lineage>
</organism>
<protein>
    <submittedName>
        <fullName evidence="1">Uncharacterized protein</fullName>
    </submittedName>
</protein>
<dbReference type="AlphaFoldDB" id="A0A2Z3JJT8"/>
<reference evidence="1 2" key="1">
    <citation type="submission" date="2018-05" db="EMBL/GenBank/DDBJ databases">
        <title>Complete Genome Sequence of Deinococcus sp. strain 17bor-2.</title>
        <authorList>
            <person name="Srinivasan S."/>
        </authorList>
    </citation>
    <scope>NUCLEOTIDE SEQUENCE [LARGE SCALE GENOMIC DNA]</scope>
    <source>
        <strain evidence="1 2">17bor-2</strain>
    </source>
</reference>
<proteinExistence type="predicted"/>
<accession>A0A2Z3JJT8</accession>
<keyword evidence="2" id="KW-1185">Reference proteome</keyword>
<dbReference type="KEGG" id="dez:DKM44_14010"/>
<dbReference type="EMBL" id="CP029494">
    <property type="protein sequence ID" value="AWN24206.1"/>
    <property type="molecule type" value="Genomic_DNA"/>
</dbReference>
<name>A0A2Z3JJT8_9DEIO</name>
<evidence type="ECO:0000313" key="2">
    <source>
        <dbReference type="Proteomes" id="UP000245368"/>
    </source>
</evidence>
<evidence type="ECO:0000313" key="1">
    <source>
        <dbReference type="EMBL" id="AWN24206.1"/>
    </source>
</evidence>
<sequence length="151" mass="16697">MLKSPEGEDSPERDRFIGRMTEIRAIAEGGPLTEYGVLCLAEGLRHYYRNAVPYEELGLDTSPSATNYQELLQLLALKLHPYSLNYGSAMPLIVSNLHKGLLPESTRELGALLMLINVVQLKTKRPLWSAEEIYRSMGLPAEGPSGAPISE</sequence>
<gene>
    <name evidence="1" type="ORF">DKM44_14010</name>
</gene>